<reference evidence="10" key="1">
    <citation type="journal article" date="2021" name="Cell">
        <title>Tracing the genetic footprints of vertebrate landing in non-teleost ray-finned fishes.</title>
        <authorList>
            <person name="Bi X."/>
            <person name="Wang K."/>
            <person name="Yang L."/>
            <person name="Pan H."/>
            <person name="Jiang H."/>
            <person name="Wei Q."/>
            <person name="Fang M."/>
            <person name="Yu H."/>
            <person name="Zhu C."/>
            <person name="Cai Y."/>
            <person name="He Y."/>
            <person name="Gan X."/>
            <person name="Zeng H."/>
            <person name="Yu D."/>
            <person name="Zhu Y."/>
            <person name="Jiang H."/>
            <person name="Qiu Q."/>
            <person name="Yang H."/>
            <person name="Zhang Y.E."/>
            <person name="Wang W."/>
            <person name="Zhu M."/>
            <person name="He S."/>
            <person name="Zhang G."/>
        </authorList>
    </citation>
    <scope>NUCLEOTIDE SEQUENCE</scope>
    <source>
        <strain evidence="10">Allg_001</strain>
    </source>
</reference>
<keyword evidence="2" id="KW-0723">Serine/threonine-protein kinase</keyword>
<gene>
    <name evidence="10" type="primary">Stk16</name>
    <name evidence="10" type="ORF">GTO95_0002111</name>
</gene>
<proteinExistence type="predicted"/>
<evidence type="ECO:0000256" key="7">
    <source>
        <dbReference type="ARBA" id="ARBA00047899"/>
    </source>
</evidence>
<dbReference type="Gene3D" id="1.10.510.10">
    <property type="entry name" value="Transferase(Phosphotransferase) domain 1"/>
    <property type="match status" value="2"/>
</dbReference>
<keyword evidence="4" id="KW-0547">Nucleotide-binding</keyword>
<comment type="catalytic activity">
    <reaction evidence="8">
        <text>L-seryl-[protein] + ATP = O-phospho-L-seryl-[protein] + ADP + H(+)</text>
        <dbReference type="Rhea" id="RHEA:17989"/>
        <dbReference type="Rhea" id="RHEA-COMP:9863"/>
        <dbReference type="Rhea" id="RHEA-COMP:11604"/>
        <dbReference type="ChEBI" id="CHEBI:15378"/>
        <dbReference type="ChEBI" id="CHEBI:29999"/>
        <dbReference type="ChEBI" id="CHEBI:30616"/>
        <dbReference type="ChEBI" id="CHEBI:83421"/>
        <dbReference type="ChEBI" id="CHEBI:456216"/>
        <dbReference type="EC" id="2.7.11.1"/>
    </reaction>
</comment>
<dbReference type="InterPro" id="IPR011009">
    <property type="entry name" value="Kinase-like_dom_sf"/>
</dbReference>
<evidence type="ECO:0000313" key="10">
    <source>
        <dbReference type="EMBL" id="MBN3312551.1"/>
    </source>
</evidence>
<dbReference type="EMBL" id="JAAWVO010006315">
    <property type="protein sequence ID" value="MBN3312551.1"/>
    <property type="molecule type" value="Genomic_DNA"/>
</dbReference>
<organism evidence="10 11">
    <name type="scientific">Atractosteus spatula</name>
    <name type="common">Alligator gar</name>
    <name type="synonym">Lepisosteus spatula</name>
    <dbReference type="NCBI Taxonomy" id="7917"/>
    <lineage>
        <taxon>Eukaryota</taxon>
        <taxon>Metazoa</taxon>
        <taxon>Chordata</taxon>
        <taxon>Craniata</taxon>
        <taxon>Vertebrata</taxon>
        <taxon>Euteleostomi</taxon>
        <taxon>Actinopterygii</taxon>
        <taxon>Neopterygii</taxon>
        <taxon>Holostei</taxon>
        <taxon>Semionotiformes</taxon>
        <taxon>Lepisosteidae</taxon>
        <taxon>Atractosteus</taxon>
    </lineage>
</organism>
<dbReference type="SUPFAM" id="SSF56112">
    <property type="entry name" value="Protein kinase-like (PK-like)"/>
    <property type="match status" value="1"/>
</dbReference>
<evidence type="ECO:0000256" key="8">
    <source>
        <dbReference type="ARBA" id="ARBA00048679"/>
    </source>
</evidence>
<dbReference type="InterPro" id="IPR052239">
    <property type="entry name" value="Ser/Thr-specific_kinases"/>
</dbReference>
<dbReference type="Proteomes" id="UP000736164">
    <property type="component" value="Unassembled WGS sequence"/>
</dbReference>
<evidence type="ECO:0000256" key="2">
    <source>
        <dbReference type="ARBA" id="ARBA00022527"/>
    </source>
</evidence>
<evidence type="ECO:0000256" key="5">
    <source>
        <dbReference type="ARBA" id="ARBA00022777"/>
    </source>
</evidence>
<dbReference type="PANTHER" id="PTHR45998">
    <property type="entry name" value="SERINE/THREONINE-PROTEIN KINASE 16"/>
    <property type="match status" value="1"/>
</dbReference>
<evidence type="ECO:0000256" key="3">
    <source>
        <dbReference type="ARBA" id="ARBA00022679"/>
    </source>
</evidence>
<keyword evidence="6" id="KW-0067">ATP-binding</keyword>
<dbReference type="GO" id="GO:0004674">
    <property type="term" value="F:protein serine/threonine kinase activity"/>
    <property type="evidence" value="ECO:0007669"/>
    <property type="project" value="UniProtKB-KW"/>
</dbReference>
<keyword evidence="3" id="KW-0808">Transferase</keyword>
<dbReference type="PROSITE" id="PS50011">
    <property type="entry name" value="PROTEIN_KINASE_DOM"/>
    <property type="match status" value="1"/>
</dbReference>
<dbReference type="InterPro" id="IPR000719">
    <property type="entry name" value="Prot_kinase_dom"/>
</dbReference>
<feature type="non-terminal residue" evidence="10">
    <location>
        <position position="241"/>
    </location>
</feature>
<protein>
    <recommendedName>
        <fullName evidence="1">non-specific serine/threonine protein kinase</fullName>
        <ecNumber evidence="1">2.7.11.1</ecNumber>
    </recommendedName>
</protein>
<dbReference type="PANTHER" id="PTHR45998:SF2">
    <property type="entry name" value="SERINE_THREONINE-PROTEIN KINASE 16"/>
    <property type="match status" value="1"/>
</dbReference>
<sequence>MGHAMCICSRGTVTIENKRYYFIQKLDEGSAGSGRVAVRWKSRRSRGGSACWAAGGEVMGESAVQLKGSLWSELEKLRDKNSFMPESRILHIFRGICAGLKAIHDKGYAHRNCTKTHLVIACDDWAAQRCTISYRAPELFNVESHCIIDERTDIWSLGCVLYGMMMLEGPFDMIFQKGDSVALAVQNPVTVPQPCRYSEGLQSLLSSIMVPNPQERPDINWVLNQIRHVQPPETPGDPNSI</sequence>
<evidence type="ECO:0000259" key="9">
    <source>
        <dbReference type="PROSITE" id="PS50011"/>
    </source>
</evidence>
<dbReference type="AlphaFoldDB" id="A0A8J7T7F0"/>
<accession>A0A8J7T7F0</accession>
<evidence type="ECO:0000256" key="1">
    <source>
        <dbReference type="ARBA" id="ARBA00012513"/>
    </source>
</evidence>
<dbReference type="GO" id="GO:0005524">
    <property type="term" value="F:ATP binding"/>
    <property type="evidence" value="ECO:0007669"/>
    <property type="project" value="UniProtKB-KW"/>
</dbReference>
<dbReference type="Pfam" id="PF00069">
    <property type="entry name" value="Pkinase"/>
    <property type="match status" value="1"/>
</dbReference>
<feature type="domain" description="Protein kinase" evidence="9">
    <location>
        <begin position="1"/>
        <end position="231"/>
    </location>
</feature>
<comment type="caution">
    <text evidence="10">The sequence shown here is derived from an EMBL/GenBank/DDBJ whole genome shotgun (WGS) entry which is preliminary data.</text>
</comment>
<evidence type="ECO:0000256" key="6">
    <source>
        <dbReference type="ARBA" id="ARBA00022840"/>
    </source>
</evidence>
<keyword evidence="5 10" id="KW-0418">Kinase</keyword>
<dbReference type="GO" id="GO:0005794">
    <property type="term" value="C:Golgi apparatus"/>
    <property type="evidence" value="ECO:0007669"/>
    <property type="project" value="TreeGrafter"/>
</dbReference>
<dbReference type="EC" id="2.7.11.1" evidence="1"/>
<comment type="catalytic activity">
    <reaction evidence="7">
        <text>L-threonyl-[protein] + ATP = O-phospho-L-threonyl-[protein] + ADP + H(+)</text>
        <dbReference type="Rhea" id="RHEA:46608"/>
        <dbReference type="Rhea" id="RHEA-COMP:11060"/>
        <dbReference type="Rhea" id="RHEA-COMP:11605"/>
        <dbReference type="ChEBI" id="CHEBI:15378"/>
        <dbReference type="ChEBI" id="CHEBI:30013"/>
        <dbReference type="ChEBI" id="CHEBI:30616"/>
        <dbReference type="ChEBI" id="CHEBI:61977"/>
        <dbReference type="ChEBI" id="CHEBI:456216"/>
        <dbReference type="EC" id="2.7.11.1"/>
    </reaction>
</comment>
<dbReference type="SMART" id="SM00220">
    <property type="entry name" value="S_TKc"/>
    <property type="match status" value="1"/>
</dbReference>
<feature type="non-terminal residue" evidence="10">
    <location>
        <position position="1"/>
    </location>
</feature>
<name>A0A8J7T7F0_ATRSP</name>
<evidence type="ECO:0000313" key="11">
    <source>
        <dbReference type="Proteomes" id="UP000736164"/>
    </source>
</evidence>
<keyword evidence="11" id="KW-1185">Reference proteome</keyword>
<evidence type="ECO:0000256" key="4">
    <source>
        <dbReference type="ARBA" id="ARBA00022741"/>
    </source>
</evidence>